<keyword evidence="14" id="KW-0464">Manganese</keyword>
<evidence type="ECO:0000256" key="17">
    <source>
        <dbReference type="SAM" id="Phobius"/>
    </source>
</evidence>
<evidence type="ECO:0000256" key="15">
    <source>
        <dbReference type="ARBA" id="ARBA00030679"/>
    </source>
</evidence>
<feature type="transmembrane region" description="Helical" evidence="17">
    <location>
        <begin position="496"/>
        <end position="512"/>
    </location>
</feature>
<sequence length="765" mass="84648">MTSVQRSGFISSKTVRYILIIAILAIAFSVSFMIRSQGAQVGFELAEFDPFFNYRATDFLLENGIFAYFEWWDDKSWFLNIEPKTPDLTVLPPATTCVPTPTLDTPPSDIACYTPENVLNNEEFDRGRNVSETSQVTLHITAAILYKIFGAGTTLYDFTILFPVIIGSLTVVAIFAVVRTIGGTTAGLIAALLFSVSLPIILRGFIGWFKSEPLGIFLGLIAVYLCISGIKSGYNKLSFIRIAGAGILIALSINAWGGSEFFLIILGLFFLVLPFFRSDKKFIVYAAAIFVFIMSIILSQLDPASFTSDFFAVYAENKVGPLGLFISGVLLFVTICALIQKIKQNFKTSYGLIILGGLTGIGFLVVSIIGRIPSLRYQTASNPFLVATDPLTDSIAEHAFSSLNMSFLSQSILMIFAVIGIWLIFQNRITKSVHIKNEMAVFALITGIVGLYLSSSFVRLELFASISLIILSSLGISILISKLFAAQNSAKSITKISFIVGIMILLVIPVVLPKDDNWVTSANIAPAILYGGSFLMAPTNDWPDAMLWLKTNTPEDAKILSWWDYGYWIETLADRTTYLDNATLDSQIIEKTAQMYYSSSDDAWKELVAIDADYVLIWVTADKVLSSNQVPMYLVGTGGGDESKRFHLAKIADVPLEKYFFEDLISGPDAFWHDTLLGKMIPFSPALYMDPNTGESYKQFYPGTVGVYVKDHKFPINPIDALSAPLQLVYTSPSFDRPDDGEMSMVLIYKVNKDYKPSFEYDILN</sequence>
<evidence type="ECO:0000256" key="11">
    <source>
        <dbReference type="ARBA" id="ARBA00022842"/>
    </source>
</evidence>
<proteinExistence type="inferred from homology"/>
<feature type="transmembrane region" description="Helical" evidence="17">
    <location>
        <begin position="185"/>
        <end position="208"/>
    </location>
</feature>
<dbReference type="EMBL" id="KF901228">
    <property type="protein sequence ID" value="AIF23346.1"/>
    <property type="molecule type" value="Genomic_DNA"/>
</dbReference>
<evidence type="ECO:0000256" key="9">
    <source>
        <dbReference type="ARBA" id="ARBA00022692"/>
    </source>
</evidence>
<evidence type="ECO:0000256" key="3">
    <source>
        <dbReference type="ARBA" id="ARBA00004127"/>
    </source>
</evidence>
<feature type="domain" description="Oligosaccharyl transferase STT3 N-terminal" evidence="18">
    <location>
        <begin position="132"/>
        <end position="511"/>
    </location>
</feature>
<evidence type="ECO:0000256" key="10">
    <source>
        <dbReference type="ARBA" id="ARBA00022723"/>
    </source>
</evidence>
<feature type="transmembrane region" description="Helical" evidence="17">
    <location>
        <begin position="407"/>
        <end position="425"/>
    </location>
</feature>
<keyword evidence="7 19" id="KW-0328">Glycosyltransferase</keyword>
<feature type="transmembrane region" description="Helical" evidence="17">
    <location>
        <begin position="160"/>
        <end position="178"/>
    </location>
</feature>
<dbReference type="PANTHER" id="PTHR13872">
    <property type="entry name" value="DOLICHYL-DIPHOSPHOOLIGOSACCHARIDE--PROTEIN GLYCOSYLTRANSFERASE SUBUNIT"/>
    <property type="match status" value="1"/>
</dbReference>
<evidence type="ECO:0000256" key="8">
    <source>
        <dbReference type="ARBA" id="ARBA00022679"/>
    </source>
</evidence>
<organism evidence="19">
    <name type="scientific">uncultured marine thaumarchaeote SAT1000_15_B11</name>
    <dbReference type="NCBI Taxonomy" id="1456384"/>
    <lineage>
        <taxon>Archaea</taxon>
        <taxon>Nitrososphaerota</taxon>
        <taxon>environmental samples</taxon>
    </lineage>
</organism>
<protein>
    <recommendedName>
        <fullName evidence="6">dolichyl-phosphooligosaccharide-protein glycotransferase</fullName>
        <ecNumber evidence="6">2.4.99.21</ecNumber>
    </recommendedName>
    <alternativeName>
        <fullName evidence="15">Oligosaccharyl transferase</fullName>
    </alternativeName>
</protein>
<evidence type="ECO:0000256" key="14">
    <source>
        <dbReference type="ARBA" id="ARBA00023211"/>
    </source>
</evidence>
<dbReference type="EC" id="2.4.99.21" evidence="6"/>
<dbReference type="InterPro" id="IPR048307">
    <property type="entry name" value="STT3_N"/>
</dbReference>
<evidence type="ECO:0000256" key="16">
    <source>
        <dbReference type="ARBA" id="ARBA00034066"/>
    </source>
</evidence>
<keyword evidence="8 19" id="KW-0808">Transferase</keyword>
<dbReference type="Pfam" id="PF02516">
    <property type="entry name" value="STT3"/>
    <property type="match status" value="2"/>
</dbReference>
<dbReference type="GO" id="GO:0046872">
    <property type="term" value="F:metal ion binding"/>
    <property type="evidence" value="ECO:0007669"/>
    <property type="project" value="UniProtKB-KW"/>
</dbReference>
<feature type="transmembrane region" description="Helical" evidence="17">
    <location>
        <begin position="214"/>
        <end position="230"/>
    </location>
</feature>
<evidence type="ECO:0000256" key="12">
    <source>
        <dbReference type="ARBA" id="ARBA00022989"/>
    </source>
</evidence>
<dbReference type="PANTHER" id="PTHR13872:SF1">
    <property type="entry name" value="DOLICHYL-DIPHOSPHOOLIGOSACCHARIDE--PROTEIN GLYCOSYLTRANSFERASE SUBUNIT STT3B"/>
    <property type="match status" value="1"/>
</dbReference>
<evidence type="ECO:0000256" key="7">
    <source>
        <dbReference type="ARBA" id="ARBA00022676"/>
    </source>
</evidence>
<dbReference type="GO" id="GO:0004576">
    <property type="term" value="F:oligosaccharyl transferase activity"/>
    <property type="evidence" value="ECO:0007669"/>
    <property type="project" value="InterPro"/>
</dbReference>
<keyword evidence="12 17" id="KW-1133">Transmembrane helix</keyword>
<comment type="similarity">
    <text evidence="5">Belongs to the STT3 family.</text>
</comment>
<dbReference type="UniPathway" id="UPA00378"/>
<dbReference type="GO" id="GO:0012505">
    <property type="term" value="C:endomembrane system"/>
    <property type="evidence" value="ECO:0007669"/>
    <property type="project" value="UniProtKB-SubCell"/>
</dbReference>
<gene>
    <name evidence="19" type="primary">STT3</name>
</gene>
<feature type="transmembrane region" description="Helical" evidence="17">
    <location>
        <begin position="15"/>
        <end position="34"/>
    </location>
</feature>
<comment type="cofactor">
    <cofactor evidence="2">
        <name>Mg(2+)</name>
        <dbReference type="ChEBI" id="CHEBI:18420"/>
    </cofactor>
</comment>
<dbReference type="Gene3D" id="3.40.50.12610">
    <property type="match status" value="1"/>
</dbReference>
<evidence type="ECO:0000256" key="1">
    <source>
        <dbReference type="ARBA" id="ARBA00001936"/>
    </source>
</evidence>
<keyword evidence="9 17" id="KW-0812">Transmembrane</keyword>
<evidence type="ECO:0000313" key="19">
    <source>
        <dbReference type="EMBL" id="AIF23346.1"/>
    </source>
</evidence>
<name>A0A075I3S2_9ARCH</name>
<accession>A0A075I3S2</accession>
<comment type="pathway">
    <text evidence="4">Protein modification; protein glycosylation.</text>
</comment>
<evidence type="ECO:0000256" key="13">
    <source>
        <dbReference type="ARBA" id="ARBA00023136"/>
    </source>
</evidence>
<evidence type="ECO:0000256" key="6">
    <source>
        <dbReference type="ARBA" id="ARBA00012602"/>
    </source>
</evidence>
<evidence type="ECO:0000256" key="4">
    <source>
        <dbReference type="ARBA" id="ARBA00004922"/>
    </source>
</evidence>
<feature type="transmembrane region" description="Helical" evidence="17">
    <location>
        <begin position="351"/>
        <end position="372"/>
    </location>
</feature>
<feature type="domain" description="Oligosaccharyl transferase STT3 N-terminal" evidence="18">
    <location>
        <begin position="45"/>
        <end position="78"/>
    </location>
</feature>
<evidence type="ECO:0000256" key="5">
    <source>
        <dbReference type="ARBA" id="ARBA00010810"/>
    </source>
</evidence>
<keyword evidence="10" id="KW-0479">Metal-binding</keyword>
<comment type="subcellular location">
    <subcellularLocation>
        <location evidence="3">Endomembrane system</location>
        <topology evidence="3">Multi-pass membrane protein</topology>
    </subcellularLocation>
</comment>
<feature type="transmembrane region" description="Helical" evidence="17">
    <location>
        <begin position="321"/>
        <end position="339"/>
    </location>
</feature>
<dbReference type="InterPro" id="IPR003674">
    <property type="entry name" value="Oligo_trans_STT3"/>
</dbReference>
<keyword evidence="11" id="KW-0460">Magnesium</keyword>
<evidence type="ECO:0000259" key="18">
    <source>
        <dbReference type="Pfam" id="PF02516"/>
    </source>
</evidence>
<dbReference type="GO" id="GO:0016020">
    <property type="term" value="C:membrane"/>
    <property type="evidence" value="ECO:0007669"/>
    <property type="project" value="InterPro"/>
</dbReference>
<dbReference type="AlphaFoldDB" id="A0A075I3S2"/>
<feature type="transmembrane region" description="Helical" evidence="17">
    <location>
        <begin position="261"/>
        <end position="276"/>
    </location>
</feature>
<feature type="transmembrane region" description="Helical" evidence="17">
    <location>
        <begin position="437"/>
        <end position="457"/>
    </location>
</feature>
<reference evidence="19" key="1">
    <citation type="journal article" date="2014" name="Genome Biol. Evol.">
        <title>Pangenome evidence for extensive interdomain horizontal transfer affecting lineage core and shell genes in uncultured planktonic thaumarchaeota and euryarchaeota.</title>
        <authorList>
            <person name="Deschamps P."/>
            <person name="Zivanovic Y."/>
            <person name="Moreira D."/>
            <person name="Rodriguez-Valera F."/>
            <person name="Lopez-Garcia P."/>
        </authorList>
    </citation>
    <scope>NUCLEOTIDE SEQUENCE</scope>
</reference>
<evidence type="ECO:0000256" key="2">
    <source>
        <dbReference type="ARBA" id="ARBA00001946"/>
    </source>
</evidence>
<feature type="transmembrane region" description="Helical" evidence="17">
    <location>
        <begin position="237"/>
        <end position="255"/>
    </location>
</feature>
<feature type="transmembrane region" description="Helical" evidence="17">
    <location>
        <begin position="136"/>
        <end position="154"/>
    </location>
</feature>
<comment type="cofactor">
    <cofactor evidence="1">
        <name>Mn(2+)</name>
        <dbReference type="ChEBI" id="CHEBI:29035"/>
    </cofactor>
</comment>
<keyword evidence="13 17" id="KW-0472">Membrane</keyword>
<feature type="transmembrane region" description="Helical" evidence="17">
    <location>
        <begin position="463"/>
        <end position="484"/>
    </location>
</feature>
<comment type="catalytic activity">
    <reaction evidence="16">
        <text>an archaeal dolichyl phosphooligosaccharide + [protein]-L-asparagine = an archaeal dolichyl phosphate + a glycoprotein with the oligosaccharide chain attached by N-beta-D-glycosyl linkage to a protein L-asparagine.</text>
        <dbReference type="EC" id="2.4.99.21"/>
    </reaction>
</comment>
<feature type="transmembrane region" description="Helical" evidence="17">
    <location>
        <begin position="283"/>
        <end position="301"/>
    </location>
</feature>